<sequence length="538" mass="56667">MAAAAVASHASSSSSPLPEIGGLVLDDAASKPAPAPAAAASPPWLVDSPHWLVASQQEVHLGGGWDEEPMAGPATPPSFSPQLGTSKTLESSSASLSGSSEESGRSTPSDREHAATSAAAAAAAAKRSKQALDSGLLVRSTRQGWERSFDLNQGWPTPKLDAEDEVLVKNLVAGLNPVDFKSVLYNFGIPDTPWVLGRDVAGVVETVGSRVTDLKPGQRVWTCADSRDVRAGAYQTRSVCKRDLLCSVPDNVSDEQAATLGTGLITAAVCVYWFLRLPRALSLGDGKRMARNDAGDLEREEKGRKELATAEKPWILIYGGSAITGQYIAQLSRLAGVRVLVIAAPSNFQHLRSSHVGVEAVIDRHLSSDAILDQIQEITKGSLEYAIDCVGSKTAAVCEAALRRANSRDGRAGQLICLAGNPKAPTTSGGGEVQGAKEGFLQQPVLHKLSFSTTIYGDSTFARALNEDLQALLASGELQAVRYELVPDGLAGVRRGLEALRDGTAPSGHKLIVRITDTPHADSVHLGVKNELCWNGIA</sequence>
<evidence type="ECO:0000313" key="4">
    <source>
        <dbReference type="Proteomes" id="UP000245783"/>
    </source>
</evidence>
<dbReference type="Proteomes" id="UP000245783">
    <property type="component" value="Unassembled WGS sequence"/>
</dbReference>
<dbReference type="SUPFAM" id="SSF50129">
    <property type="entry name" value="GroES-like"/>
    <property type="match status" value="1"/>
</dbReference>
<feature type="region of interest" description="Disordered" evidence="1">
    <location>
        <begin position="57"/>
        <end position="122"/>
    </location>
</feature>
<evidence type="ECO:0000313" key="3">
    <source>
        <dbReference type="EMBL" id="PWN38729.1"/>
    </source>
</evidence>
<dbReference type="InParanoid" id="A0A316VM74"/>
<dbReference type="Gene3D" id="3.40.50.720">
    <property type="entry name" value="NAD(P)-binding Rossmann-like Domain"/>
    <property type="match status" value="1"/>
</dbReference>
<feature type="compositionally biased region" description="Low complexity" evidence="1">
    <location>
        <begin position="84"/>
        <end position="101"/>
    </location>
</feature>
<dbReference type="InterPro" id="IPR013154">
    <property type="entry name" value="ADH-like_N"/>
</dbReference>
<accession>A0A316VM74</accession>
<feature type="compositionally biased region" description="Low complexity" evidence="1">
    <location>
        <begin position="1"/>
        <end position="15"/>
    </location>
</feature>
<dbReference type="RefSeq" id="XP_025365889.1">
    <property type="nucleotide sequence ID" value="XM_025517644.1"/>
</dbReference>
<dbReference type="AlphaFoldDB" id="A0A316VM74"/>
<dbReference type="InterPro" id="IPR036291">
    <property type="entry name" value="NAD(P)-bd_dom_sf"/>
</dbReference>
<dbReference type="PANTHER" id="PTHR45348:SF2">
    <property type="entry name" value="ZINC-TYPE ALCOHOL DEHYDROGENASE-LIKE PROTEIN C2E1P3.01"/>
    <property type="match status" value="1"/>
</dbReference>
<dbReference type="Pfam" id="PF08240">
    <property type="entry name" value="ADH_N"/>
    <property type="match status" value="1"/>
</dbReference>
<proteinExistence type="predicted"/>
<reference evidence="3 4" key="1">
    <citation type="journal article" date="2018" name="Mol. Biol. Evol.">
        <title>Broad Genomic Sampling Reveals a Smut Pathogenic Ancestry of the Fungal Clade Ustilaginomycotina.</title>
        <authorList>
            <person name="Kijpornyongpan T."/>
            <person name="Mondo S.J."/>
            <person name="Barry K."/>
            <person name="Sandor L."/>
            <person name="Lee J."/>
            <person name="Lipzen A."/>
            <person name="Pangilinan J."/>
            <person name="LaButti K."/>
            <person name="Hainaut M."/>
            <person name="Henrissat B."/>
            <person name="Grigoriev I.V."/>
            <person name="Spatafora J.W."/>
            <person name="Aime M.C."/>
        </authorList>
    </citation>
    <scope>NUCLEOTIDE SEQUENCE [LARGE SCALE GENOMIC DNA]</scope>
    <source>
        <strain evidence="3 4">MCA 4658</strain>
    </source>
</reference>
<dbReference type="GeneID" id="37039514"/>
<feature type="compositionally biased region" description="Basic and acidic residues" evidence="1">
    <location>
        <begin position="102"/>
        <end position="114"/>
    </location>
</feature>
<dbReference type="SUPFAM" id="SSF51735">
    <property type="entry name" value="NAD(P)-binding Rossmann-fold domains"/>
    <property type="match status" value="1"/>
</dbReference>
<dbReference type="SMART" id="SM00829">
    <property type="entry name" value="PKS_ER"/>
    <property type="match status" value="1"/>
</dbReference>
<dbReference type="InterPro" id="IPR047122">
    <property type="entry name" value="Trans-enoyl_RdTase-like"/>
</dbReference>
<dbReference type="CDD" id="cd08249">
    <property type="entry name" value="enoyl_reductase_like"/>
    <property type="match status" value="1"/>
</dbReference>
<feature type="domain" description="Enoyl reductase (ER)" evidence="2">
    <location>
        <begin position="154"/>
        <end position="513"/>
    </location>
</feature>
<protein>
    <recommendedName>
        <fullName evidence="2">Enoyl reductase (ER) domain-containing protein</fullName>
    </recommendedName>
</protein>
<name>A0A316VM74_9BASI</name>
<evidence type="ECO:0000256" key="1">
    <source>
        <dbReference type="SAM" id="MobiDB-lite"/>
    </source>
</evidence>
<dbReference type="GO" id="GO:0016651">
    <property type="term" value="F:oxidoreductase activity, acting on NAD(P)H"/>
    <property type="evidence" value="ECO:0007669"/>
    <property type="project" value="InterPro"/>
</dbReference>
<dbReference type="STRING" id="1522189.A0A316VM74"/>
<dbReference type="OrthoDB" id="10257049at2759"/>
<dbReference type="PANTHER" id="PTHR45348">
    <property type="entry name" value="HYPOTHETICAL OXIDOREDUCTASE (EUROFUNG)"/>
    <property type="match status" value="1"/>
</dbReference>
<keyword evidence="4" id="KW-1185">Reference proteome</keyword>
<gene>
    <name evidence="3" type="ORF">IE81DRAFT_79221</name>
</gene>
<dbReference type="Gene3D" id="3.90.180.10">
    <property type="entry name" value="Medium-chain alcohol dehydrogenases, catalytic domain"/>
    <property type="match status" value="1"/>
</dbReference>
<dbReference type="InterPro" id="IPR020843">
    <property type="entry name" value="ER"/>
</dbReference>
<dbReference type="InterPro" id="IPR011032">
    <property type="entry name" value="GroES-like_sf"/>
</dbReference>
<evidence type="ECO:0000259" key="2">
    <source>
        <dbReference type="SMART" id="SM00829"/>
    </source>
</evidence>
<dbReference type="EMBL" id="KZ819549">
    <property type="protein sequence ID" value="PWN38729.1"/>
    <property type="molecule type" value="Genomic_DNA"/>
</dbReference>
<organism evidence="3 4">
    <name type="scientific">Ceraceosorus guamensis</name>
    <dbReference type="NCBI Taxonomy" id="1522189"/>
    <lineage>
        <taxon>Eukaryota</taxon>
        <taxon>Fungi</taxon>
        <taxon>Dikarya</taxon>
        <taxon>Basidiomycota</taxon>
        <taxon>Ustilaginomycotina</taxon>
        <taxon>Exobasidiomycetes</taxon>
        <taxon>Ceraceosorales</taxon>
        <taxon>Ceraceosoraceae</taxon>
        <taxon>Ceraceosorus</taxon>
    </lineage>
</organism>
<feature type="region of interest" description="Disordered" evidence="1">
    <location>
        <begin position="1"/>
        <end position="22"/>
    </location>
</feature>